<evidence type="ECO:0000256" key="2">
    <source>
        <dbReference type="ARBA" id="ARBA00009792"/>
    </source>
</evidence>
<dbReference type="FunFam" id="1.20.1270.50:FF:000002">
    <property type="entry name" value="Alpha-mannosidase"/>
    <property type="match status" value="1"/>
</dbReference>
<evidence type="ECO:0000256" key="7">
    <source>
        <dbReference type="ARBA" id="ARBA00023157"/>
    </source>
</evidence>
<evidence type="ECO:0000259" key="11">
    <source>
        <dbReference type="SMART" id="SM00872"/>
    </source>
</evidence>
<protein>
    <recommendedName>
        <fullName evidence="3 10">Alpha-mannosidase</fullName>
        <ecNumber evidence="10">3.2.1.-</ecNumber>
    </recommendedName>
</protein>
<dbReference type="SMART" id="SM00872">
    <property type="entry name" value="Alpha-mann_mid"/>
    <property type="match status" value="1"/>
</dbReference>
<evidence type="ECO:0000256" key="8">
    <source>
        <dbReference type="ARBA" id="ARBA00023180"/>
    </source>
</evidence>
<evidence type="ECO:0000256" key="5">
    <source>
        <dbReference type="ARBA" id="ARBA00022801"/>
    </source>
</evidence>
<dbReference type="InterPro" id="IPR011682">
    <property type="entry name" value="Glyco_hydro_38_C"/>
</dbReference>
<dbReference type="InterPro" id="IPR013780">
    <property type="entry name" value="Glyco_hydro_b"/>
</dbReference>
<comment type="similarity">
    <text evidence="2 10">Belongs to the glycosyl hydrolase 38 family.</text>
</comment>
<dbReference type="Gene3D" id="1.20.1270.50">
    <property type="entry name" value="Glycoside hydrolase family 38, central domain"/>
    <property type="match status" value="2"/>
</dbReference>
<keyword evidence="8" id="KW-0325">Glycoprotein</keyword>
<dbReference type="AlphaFoldDB" id="A0A5J4NFZ9"/>
<dbReference type="Gene3D" id="3.20.110.10">
    <property type="entry name" value="Glycoside hydrolase 38, N terminal domain"/>
    <property type="match status" value="1"/>
</dbReference>
<dbReference type="PANTHER" id="PTHR11607:SF3">
    <property type="entry name" value="LYSOSOMAL ALPHA-MANNOSIDASE"/>
    <property type="match status" value="1"/>
</dbReference>
<accession>A0A5J4NFZ9</accession>
<dbReference type="InterPro" id="IPR011330">
    <property type="entry name" value="Glyco_hydro/deAcase_b/a-brl"/>
</dbReference>
<evidence type="ECO:0000313" key="12">
    <source>
        <dbReference type="EMBL" id="KAA3674415.1"/>
    </source>
</evidence>
<reference evidence="12 13" key="1">
    <citation type="journal article" date="2019" name="Gigascience">
        <title>Whole-genome sequence of the oriental lung fluke Paragonimus westermani.</title>
        <authorList>
            <person name="Oey H."/>
            <person name="Zakrzewski M."/>
            <person name="Narain K."/>
            <person name="Devi K.R."/>
            <person name="Agatsuma T."/>
            <person name="Nawaratna S."/>
            <person name="Gobert G.N."/>
            <person name="Jones M.K."/>
            <person name="Ragan M.A."/>
            <person name="McManus D.P."/>
            <person name="Krause L."/>
        </authorList>
    </citation>
    <scope>NUCLEOTIDE SEQUENCE [LARGE SCALE GENOMIC DNA]</scope>
    <source>
        <strain evidence="12 13">IND2009</strain>
    </source>
</reference>
<dbReference type="EMBL" id="QNGE01003164">
    <property type="protein sequence ID" value="KAA3674415.1"/>
    <property type="molecule type" value="Genomic_DNA"/>
</dbReference>
<dbReference type="GO" id="GO:0004559">
    <property type="term" value="F:alpha-mannosidase activity"/>
    <property type="evidence" value="ECO:0007669"/>
    <property type="project" value="UniProtKB-EC"/>
</dbReference>
<dbReference type="InterPro" id="IPR027291">
    <property type="entry name" value="Glyco_hydro_38_N_sf"/>
</dbReference>
<dbReference type="GO" id="GO:0030246">
    <property type="term" value="F:carbohydrate binding"/>
    <property type="evidence" value="ECO:0007669"/>
    <property type="project" value="InterPro"/>
</dbReference>
<dbReference type="CDD" id="cd10810">
    <property type="entry name" value="GH38N_AMII_LAM_like"/>
    <property type="match status" value="1"/>
</dbReference>
<dbReference type="InterPro" id="IPR028995">
    <property type="entry name" value="Glyco_hydro_57/38_cen_sf"/>
</dbReference>
<dbReference type="SUPFAM" id="SSF74650">
    <property type="entry name" value="Galactose mutarotase-like"/>
    <property type="match status" value="1"/>
</dbReference>
<dbReference type="Pfam" id="PF07748">
    <property type="entry name" value="Glyco_hydro_38C"/>
    <property type="match status" value="1"/>
</dbReference>
<dbReference type="InterPro" id="IPR037094">
    <property type="entry name" value="Glyco_hydro_38_cen_sf"/>
</dbReference>
<feature type="signal peptide" evidence="10">
    <location>
        <begin position="1"/>
        <end position="16"/>
    </location>
</feature>
<keyword evidence="9 10" id="KW-0326">Glycosidase</keyword>
<organism evidence="12 13">
    <name type="scientific">Paragonimus westermani</name>
    <dbReference type="NCBI Taxonomy" id="34504"/>
    <lineage>
        <taxon>Eukaryota</taxon>
        <taxon>Metazoa</taxon>
        <taxon>Spiralia</taxon>
        <taxon>Lophotrochozoa</taxon>
        <taxon>Platyhelminthes</taxon>
        <taxon>Trematoda</taxon>
        <taxon>Digenea</taxon>
        <taxon>Plagiorchiida</taxon>
        <taxon>Troglotremata</taxon>
        <taxon>Troglotrematidae</taxon>
        <taxon>Paragonimus</taxon>
    </lineage>
</organism>
<dbReference type="GO" id="GO:0006013">
    <property type="term" value="P:mannose metabolic process"/>
    <property type="evidence" value="ECO:0007669"/>
    <property type="project" value="InterPro"/>
</dbReference>
<dbReference type="InterPro" id="IPR050843">
    <property type="entry name" value="Glycosyl_Hydrlase_38"/>
</dbReference>
<name>A0A5J4NFZ9_9TREM</name>
<dbReference type="Proteomes" id="UP000324629">
    <property type="component" value="Unassembled WGS sequence"/>
</dbReference>
<sequence>MYILTGFSVLLWACLAVPVDRVNKCGYDSCDLGKEDMLNVHLIPHTHDDVGWLKTVDQYYYGSETHYQRAGVQYILDSVVQALAADPERKFTYVEMAFFMRWWKQQTDATRALVKQLVQSGQLQFVLGGWSMADEATVHYGDAIDQMTLGHDRLRQLFGECGLPRVAWQIDPFGHSRDHTELFRDSGMDAVFFQRMDYREKLVRREKKLLEVVWDTRATENDTGPGLFTSMFYDSYCYPATFCFDDKCGDQPIQDDPELEDYNVEERVAQFLDYIHQVKNAFATNHVMVLMGCDFTYENANANFKNMDKLIKYVNKLQKTEDSKVNLLYSTPACYTKAVNQAFRSKHTMATRSGDFFPYASGKHSYWTGFYTSRAGLKNYVRQSSNLLGVCEQINAYATRIHKMPNQSPNSQDNLVDKLRQVMGVLQHHDAVSGTEKQHVARDYALRLSKASQACHTVVSEGIIKVVPDLNELTGGQKLQFCDLLNISVCQATDGMKPYLTRSGEGGIYIVAYNPTGWPITNFWTRIPLYVPKENTEIIFRVLDQHTDRALPFQLNTIDQRVLNIPERMVEEPLSNMELIVNLADNRSSLNPAGVKTYYLALRKDSRTLDHENTNATPQNLSCDNLNRVTETMDYTLELSADEKVVYIVGDHLDTGSIVKIGVEMLYYYGESENNQFSGAYVFRPKVNDTVQTFNFTIVTRKQGPLVDELNVQYAPWASMTVRVYCNAELEVEWTVGPIPDDYQQKTREVIIRYTVDGDAIKPKLEGEFFTDSAGRRLIRRVRDQRVDWNIDYNFTETEPVAGNYYPIVNRIMLRGNNPLCEDAPTIGFVVYTDRAQGGTSLEDGQVEIMLHRRTVKDDGYGVGEPLRENGVDGRGKKLAGFPPDEKGLIVRGIHRLRLDELSIIDKEDFVYSTLATRRPLLTFAPAAKRPYLSAEWSFLTRPLPQHIHLLNFGAWPMYKTEAERDQLLVRFEHVANEANAGEPEEIDVTNLFRGIRISGAQETTLTADQDLETAQARRLHWPTDLETPKRKTSIQLSKANVVKIILELKPGTISTYILDFKVLGGYD</sequence>
<dbReference type="InterPro" id="IPR000602">
    <property type="entry name" value="Glyco_hydro_38_N"/>
</dbReference>
<dbReference type="SUPFAM" id="SSF88713">
    <property type="entry name" value="Glycoside hydrolase/deacetylase"/>
    <property type="match status" value="1"/>
</dbReference>
<gene>
    <name evidence="12" type="ORF">DEA37_0004938</name>
</gene>
<dbReference type="FunFam" id="3.20.110.10:FF:000001">
    <property type="entry name" value="Alpha-mannosidase"/>
    <property type="match status" value="1"/>
</dbReference>
<comment type="catalytic activity">
    <reaction evidence="1">
        <text>Hydrolysis of terminal, non-reducing alpha-D-mannose residues in alpha-D-mannosides.</text>
        <dbReference type="EC" id="3.2.1.24"/>
    </reaction>
</comment>
<dbReference type="InterPro" id="IPR015341">
    <property type="entry name" value="Glyco_hydro_38_cen"/>
</dbReference>
<evidence type="ECO:0000256" key="6">
    <source>
        <dbReference type="ARBA" id="ARBA00022833"/>
    </source>
</evidence>
<dbReference type="Gene3D" id="2.70.98.30">
    <property type="entry name" value="Golgi alpha-mannosidase II, domain 4"/>
    <property type="match status" value="1"/>
</dbReference>
<dbReference type="Gene3D" id="2.60.40.1360">
    <property type="match status" value="1"/>
</dbReference>
<dbReference type="InterPro" id="IPR011013">
    <property type="entry name" value="Gal_mutarotase_sf_dom"/>
</dbReference>
<keyword evidence="5 10" id="KW-0378">Hydrolase</keyword>
<keyword evidence="7" id="KW-1015">Disulfide bond</keyword>
<evidence type="ECO:0000256" key="4">
    <source>
        <dbReference type="ARBA" id="ARBA00022723"/>
    </source>
</evidence>
<dbReference type="Pfam" id="PF09261">
    <property type="entry name" value="Alpha-mann_mid"/>
    <property type="match status" value="1"/>
</dbReference>
<evidence type="ECO:0000313" key="13">
    <source>
        <dbReference type="Proteomes" id="UP000324629"/>
    </source>
</evidence>
<keyword evidence="6 10" id="KW-0862">Zinc</keyword>
<dbReference type="EC" id="3.2.1.-" evidence="10"/>
<keyword evidence="4 10" id="KW-0479">Metal-binding</keyword>
<dbReference type="GO" id="GO:0046872">
    <property type="term" value="F:metal ion binding"/>
    <property type="evidence" value="ECO:0007669"/>
    <property type="project" value="UniProtKB-KW"/>
</dbReference>
<dbReference type="Pfam" id="PF01074">
    <property type="entry name" value="Glyco_hydro_38N"/>
    <property type="match status" value="1"/>
</dbReference>
<evidence type="ECO:0000256" key="10">
    <source>
        <dbReference type="RuleBase" id="RU361199"/>
    </source>
</evidence>
<dbReference type="PANTHER" id="PTHR11607">
    <property type="entry name" value="ALPHA-MANNOSIDASE"/>
    <property type="match status" value="1"/>
</dbReference>
<feature type="chain" id="PRO_5023972664" description="Alpha-mannosidase" evidence="10">
    <location>
        <begin position="17"/>
        <end position="1068"/>
    </location>
</feature>
<comment type="cofactor">
    <cofactor evidence="10">
        <name>Zn(2+)</name>
        <dbReference type="ChEBI" id="CHEBI:29105"/>
    </cofactor>
    <text evidence="10">Binds 1 zinc ion per subunit.</text>
</comment>
<keyword evidence="13" id="KW-1185">Reference proteome</keyword>
<evidence type="ECO:0000256" key="9">
    <source>
        <dbReference type="ARBA" id="ARBA00023295"/>
    </source>
</evidence>
<dbReference type="GO" id="GO:0005764">
    <property type="term" value="C:lysosome"/>
    <property type="evidence" value="ECO:0007669"/>
    <property type="project" value="TreeGrafter"/>
</dbReference>
<evidence type="ECO:0000256" key="3">
    <source>
        <dbReference type="ARBA" id="ARBA00012752"/>
    </source>
</evidence>
<keyword evidence="10" id="KW-0732">Signal</keyword>
<feature type="domain" description="Glycoside hydrolase family 38 central" evidence="11">
    <location>
        <begin position="365"/>
        <end position="448"/>
    </location>
</feature>
<proteinExistence type="inferred from homology"/>
<evidence type="ECO:0000256" key="1">
    <source>
        <dbReference type="ARBA" id="ARBA00000365"/>
    </source>
</evidence>
<comment type="caution">
    <text evidence="12">The sequence shown here is derived from an EMBL/GenBank/DDBJ whole genome shotgun (WGS) entry which is preliminary data.</text>
</comment>
<dbReference type="SUPFAM" id="SSF88688">
    <property type="entry name" value="Families 57/38 glycoside transferase middle domain"/>
    <property type="match status" value="1"/>
</dbReference>
<dbReference type="FunFam" id="1.20.1270.50:FF:000003">
    <property type="entry name" value="Alpha-mannosidase"/>
    <property type="match status" value="1"/>
</dbReference>
<dbReference type="Gene3D" id="2.60.40.1180">
    <property type="entry name" value="Golgi alpha-mannosidase II"/>
    <property type="match status" value="1"/>
</dbReference>